<dbReference type="AlphaFoldDB" id="A0A2T1A1G5"/>
<feature type="transmembrane region" description="Helical" evidence="1">
    <location>
        <begin position="169"/>
        <end position="187"/>
    </location>
</feature>
<sequence length="274" mass="29008">MAYAGLLAMGFLALYGASNQTVFGQTAENSLLGGYQDQTLIYVLYHYLDFPPFAHGEETAVVGVAIAALIAVRRRRWRDMATVVVAAPVAIYATHVFKNVAGRPRLVISRDVDPSFPSGHFAVAAVVTVALLIVVPSVWLKWCAPLLLGWTAMIGAGVQSMGWHRPSDVVGSALLVAAVFLVVGSLLSKSIKRVVVGQLWPGLVGLTIALVIVALAVASAWKPKTWAVPYLAISALIATALIGWVALRLCRTTDPTSVGTRSVEQPAVSGIPLS</sequence>
<name>A0A2T1A1G5_9ACTN</name>
<dbReference type="InterPro" id="IPR036938">
    <property type="entry name" value="PAP2/HPO_sf"/>
</dbReference>
<feature type="transmembrane region" description="Helical" evidence="1">
    <location>
        <begin position="199"/>
        <end position="221"/>
    </location>
</feature>
<feature type="transmembrane region" description="Helical" evidence="1">
    <location>
        <begin position="117"/>
        <end position="135"/>
    </location>
</feature>
<organism evidence="3 4">
    <name type="scientific">Antricoccus suffuscus</name>
    <dbReference type="NCBI Taxonomy" id="1629062"/>
    <lineage>
        <taxon>Bacteria</taxon>
        <taxon>Bacillati</taxon>
        <taxon>Actinomycetota</taxon>
        <taxon>Actinomycetes</taxon>
        <taxon>Geodermatophilales</taxon>
        <taxon>Antricoccaceae</taxon>
        <taxon>Antricoccus</taxon>
    </lineage>
</organism>
<feature type="transmembrane region" description="Helical" evidence="1">
    <location>
        <begin position="142"/>
        <end position="163"/>
    </location>
</feature>
<dbReference type="Pfam" id="PF01569">
    <property type="entry name" value="PAP2"/>
    <property type="match status" value="1"/>
</dbReference>
<dbReference type="SUPFAM" id="SSF48317">
    <property type="entry name" value="Acid phosphatase/Vanadium-dependent haloperoxidase"/>
    <property type="match status" value="1"/>
</dbReference>
<keyword evidence="1" id="KW-0812">Transmembrane</keyword>
<protein>
    <submittedName>
        <fullName evidence="3">PAP2 superfamily protein</fullName>
    </submittedName>
</protein>
<gene>
    <name evidence="3" type="ORF">CLV47_10563</name>
</gene>
<keyword evidence="1" id="KW-1133">Transmembrane helix</keyword>
<feature type="transmembrane region" description="Helical" evidence="1">
    <location>
        <begin position="79"/>
        <end position="97"/>
    </location>
</feature>
<dbReference type="Proteomes" id="UP000237752">
    <property type="component" value="Unassembled WGS sequence"/>
</dbReference>
<evidence type="ECO:0000259" key="2">
    <source>
        <dbReference type="Pfam" id="PF01569"/>
    </source>
</evidence>
<proteinExistence type="predicted"/>
<evidence type="ECO:0000313" key="4">
    <source>
        <dbReference type="Proteomes" id="UP000237752"/>
    </source>
</evidence>
<keyword evidence="4" id="KW-1185">Reference proteome</keyword>
<evidence type="ECO:0000313" key="3">
    <source>
        <dbReference type="EMBL" id="PRZ42445.1"/>
    </source>
</evidence>
<dbReference type="EMBL" id="PVUE01000005">
    <property type="protein sequence ID" value="PRZ42445.1"/>
    <property type="molecule type" value="Genomic_DNA"/>
</dbReference>
<evidence type="ECO:0000256" key="1">
    <source>
        <dbReference type="SAM" id="Phobius"/>
    </source>
</evidence>
<feature type="domain" description="Phosphatidic acid phosphatase type 2/haloperoxidase" evidence="2">
    <location>
        <begin position="96"/>
        <end position="183"/>
    </location>
</feature>
<dbReference type="InterPro" id="IPR000326">
    <property type="entry name" value="PAP2/HPO"/>
</dbReference>
<reference evidence="3 4" key="1">
    <citation type="submission" date="2018-03" db="EMBL/GenBank/DDBJ databases">
        <title>Genomic Encyclopedia of Archaeal and Bacterial Type Strains, Phase II (KMG-II): from individual species to whole genera.</title>
        <authorList>
            <person name="Goeker M."/>
        </authorList>
    </citation>
    <scope>NUCLEOTIDE SEQUENCE [LARGE SCALE GENOMIC DNA]</scope>
    <source>
        <strain evidence="3 4">DSM 100065</strain>
    </source>
</reference>
<keyword evidence="1" id="KW-0472">Membrane</keyword>
<dbReference type="Gene3D" id="1.20.144.10">
    <property type="entry name" value="Phosphatidic acid phosphatase type 2/haloperoxidase"/>
    <property type="match status" value="1"/>
</dbReference>
<accession>A0A2T1A1G5</accession>
<feature type="transmembrane region" description="Helical" evidence="1">
    <location>
        <begin position="227"/>
        <end position="247"/>
    </location>
</feature>
<comment type="caution">
    <text evidence="3">The sequence shown here is derived from an EMBL/GenBank/DDBJ whole genome shotgun (WGS) entry which is preliminary data.</text>
</comment>